<evidence type="ECO:0000313" key="1">
    <source>
        <dbReference type="EMBL" id="EZA49248.1"/>
    </source>
</evidence>
<evidence type="ECO:0000313" key="2">
    <source>
        <dbReference type="Proteomes" id="UP000053097"/>
    </source>
</evidence>
<proteinExistence type="predicted"/>
<organism evidence="1 2">
    <name type="scientific">Ooceraea biroi</name>
    <name type="common">Clonal raider ant</name>
    <name type="synonym">Cerapachys biroi</name>
    <dbReference type="NCBI Taxonomy" id="2015173"/>
    <lineage>
        <taxon>Eukaryota</taxon>
        <taxon>Metazoa</taxon>
        <taxon>Ecdysozoa</taxon>
        <taxon>Arthropoda</taxon>
        <taxon>Hexapoda</taxon>
        <taxon>Insecta</taxon>
        <taxon>Pterygota</taxon>
        <taxon>Neoptera</taxon>
        <taxon>Endopterygota</taxon>
        <taxon>Hymenoptera</taxon>
        <taxon>Apocrita</taxon>
        <taxon>Aculeata</taxon>
        <taxon>Formicoidea</taxon>
        <taxon>Formicidae</taxon>
        <taxon>Dorylinae</taxon>
        <taxon>Ooceraea</taxon>
    </lineage>
</organism>
<dbReference type="Proteomes" id="UP000053097">
    <property type="component" value="Unassembled WGS sequence"/>
</dbReference>
<sequence length="119" mass="14648">MLWLRGPTRIKCRLSSEQIKHLISDMLVLKKYVCSEFARVPPTVEELDRWKATEFRIFLLYLGPILLYKYFPYDYLQHFTAFHCAIRILCHPQDYLQNNQYAKELLFYFVQHYETIWYR</sequence>
<keyword evidence="2" id="KW-1185">Reference proteome</keyword>
<dbReference type="AlphaFoldDB" id="A0A026VZM2"/>
<gene>
    <name evidence="1" type="ORF">X777_12488</name>
</gene>
<dbReference type="OMA" id="FHCAIRI"/>
<dbReference type="PANTHER" id="PTHR33053">
    <property type="entry name" value="PROTEIN, PUTATIVE-RELATED"/>
    <property type="match status" value="1"/>
</dbReference>
<dbReference type="EMBL" id="KK107530">
    <property type="protein sequence ID" value="EZA49248.1"/>
    <property type="molecule type" value="Genomic_DNA"/>
</dbReference>
<reference evidence="1 2" key="1">
    <citation type="journal article" date="2014" name="Curr. Biol.">
        <title>The genome of the clonal raider ant Cerapachys biroi.</title>
        <authorList>
            <person name="Oxley P.R."/>
            <person name="Ji L."/>
            <person name="Fetter-Pruneda I."/>
            <person name="McKenzie S.K."/>
            <person name="Li C."/>
            <person name="Hu H."/>
            <person name="Zhang G."/>
            <person name="Kronauer D.J."/>
        </authorList>
    </citation>
    <scope>NUCLEOTIDE SEQUENCE [LARGE SCALE GENOMIC DNA]</scope>
</reference>
<protein>
    <submittedName>
        <fullName evidence="1">Uncharacterized protein</fullName>
    </submittedName>
</protein>
<name>A0A026VZM2_OOCBI</name>
<accession>A0A026VZM2</accession>